<dbReference type="GO" id="GO:0071897">
    <property type="term" value="P:DNA biosynthetic process"/>
    <property type="evidence" value="ECO:0007669"/>
    <property type="project" value="UniProtKB-ARBA"/>
</dbReference>
<dbReference type="Gene3D" id="3.30.70.270">
    <property type="match status" value="1"/>
</dbReference>
<dbReference type="Gene3D" id="3.10.10.10">
    <property type="entry name" value="HIV Type 1 Reverse Transcriptase, subunit A, domain 1"/>
    <property type="match status" value="1"/>
</dbReference>
<dbReference type="STRING" id="543379.A0A232F707"/>
<protein>
    <recommendedName>
        <fullName evidence="2">Reverse transcriptase domain-containing protein</fullName>
    </recommendedName>
</protein>
<dbReference type="PANTHER" id="PTHR33050">
    <property type="entry name" value="REVERSE TRANSCRIPTASE DOMAIN-CONTAINING PROTEIN"/>
    <property type="match status" value="1"/>
</dbReference>
<evidence type="ECO:0000313" key="4">
    <source>
        <dbReference type="Proteomes" id="UP000215335"/>
    </source>
</evidence>
<evidence type="ECO:0000259" key="2">
    <source>
        <dbReference type="PROSITE" id="PS50878"/>
    </source>
</evidence>
<proteinExistence type="predicted"/>
<dbReference type="Pfam" id="PF00078">
    <property type="entry name" value="RVT_1"/>
    <property type="match status" value="1"/>
</dbReference>
<feature type="region of interest" description="Disordered" evidence="1">
    <location>
        <begin position="1"/>
        <end position="60"/>
    </location>
</feature>
<dbReference type="OrthoDB" id="7701645at2759"/>
<dbReference type="AlphaFoldDB" id="A0A232F707"/>
<dbReference type="InterPro" id="IPR043502">
    <property type="entry name" value="DNA/RNA_pol_sf"/>
</dbReference>
<dbReference type="Proteomes" id="UP000215335">
    <property type="component" value="Unassembled WGS sequence"/>
</dbReference>
<name>A0A232F707_9HYME</name>
<dbReference type="Gene3D" id="3.30.420.10">
    <property type="entry name" value="Ribonuclease H-like superfamily/Ribonuclease H"/>
    <property type="match status" value="1"/>
</dbReference>
<gene>
    <name evidence="3" type="ORF">TSAR_007120</name>
</gene>
<dbReference type="PROSITE" id="PS50878">
    <property type="entry name" value="RT_POL"/>
    <property type="match status" value="1"/>
</dbReference>
<dbReference type="CDD" id="cd03714">
    <property type="entry name" value="RT_DIRS1"/>
    <property type="match status" value="1"/>
</dbReference>
<dbReference type="InterPro" id="IPR000477">
    <property type="entry name" value="RT_dom"/>
</dbReference>
<evidence type="ECO:0000313" key="3">
    <source>
        <dbReference type="EMBL" id="OXU26260.1"/>
    </source>
</evidence>
<reference evidence="3 4" key="1">
    <citation type="journal article" date="2017" name="Curr. Biol.">
        <title>The Evolution of Venom by Co-option of Single-Copy Genes.</title>
        <authorList>
            <person name="Martinson E.O."/>
            <person name="Mrinalini"/>
            <person name="Kelkar Y.D."/>
            <person name="Chang C.H."/>
            <person name="Werren J.H."/>
        </authorList>
    </citation>
    <scope>NUCLEOTIDE SEQUENCE [LARGE SCALE GENOMIC DNA]</scope>
    <source>
        <strain evidence="3 4">Alberta</strain>
        <tissue evidence="3">Whole body</tissue>
    </source>
</reference>
<feature type="domain" description="Reverse transcriptase" evidence="2">
    <location>
        <begin position="443"/>
        <end position="625"/>
    </location>
</feature>
<dbReference type="InterPro" id="IPR052055">
    <property type="entry name" value="Hepadnavirus_pol/RT"/>
</dbReference>
<keyword evidence="4" id="KW-1185">Reference proteome</keyword>
<dbReference type="InterPro" id="IPR043128">
    <property type="entry name" value="Rev_trsase/Diguanyl_cyclase"/>
</dbReference>
<feature type="compositionally biased region" description="Acidic residues" evidence="1">
    <location>
        <begin position="1180"/>
        <end position="1203"/>
    </location>
</feature>
<dbReference type="InterPro" id="IPR036397">
    <property type="entry name" value="RNaseH_sf"/>
</dbReference>
<dbReference type="EMBL" id="NNAY01000836">
    <property type="protein sequence ID" value="OXU26260.1"/>
    <property type="molecule type" value="Genomic_DNA"/>
</dbReference>
<evidence type="ECO:0000256" key="1">
    <source>
        <dbReference type="SAM" id="MobiDB-lite"/>
    </source>
</evidence>
<feature type="region of interest" description="Disordered" evidence="1">
    <location>
        <begin position="347"/>
        <end position="371"/>
    </location>
</feature>
<dbReference type="CDD" id="cd09275">
    <property type="entry name" value="RNase_HI_RT_DIRS1"/>
    <property type="match status" value="1"/>
</dbReference>
<sequence length="1216" mass="137572">MSKRRNEEMPVATGKKRKETPGQRGEYSSESEDGLDPGSFYDRDYDAGSDDGSGTEDVQKFRVARRTTHLEHFSGAVLRARESRRTRRGNSGGRESRRRGQGDIRCRPVGTQVTGRQTAPFSVEKNRGEQGEAIVAEENLDDEAREILGVDPLAPKSLNVKLHPSVLRRGKFWYENGLSKDEKEDILEKYGTPVGVVVPELNREVEKKLPSHAKTRDSLMRKRQLLAAAAFKANGWLLSTFVDNKEGVDRLQCLEILTDVAKLLAEIMNSQTKSRRALILGGLNKQSKNILEETRADNLLFGEKLTEKVKESKSMESWKETDPRQHRPPARFQLIQKQRARELQEQLPQPAIQSEGPIPGTEPVQKSGPEKIGNVGKVVGRLRKFVRSWGDVTSDSFILRCVSGYKIEFCSEVFQSKLPRERKFSREEVRQLEMAIEALRQKGAIEACRSHERQFISSYFIVPKSDGSSRFILNLKQLNKFIETPHFKIEDIRTATGLVFPGYYMAKIDLEDAYFTVSVHHSSRKYLRFIFQGQLYQFVCLPFGLSVSPFIFTKLLKPVVTLLRAKGCMIVVYLDDFLCIGTDAMDCKKNVSMTVGLLESLGFCINKRKSCCEPATRCEFLGFIIDSSSYVLELPTKKRKVLLDKVLGIFRKRSCSILLFAKLIGSLVAACPAVEYGVVYTKALERLKTLALFRNDFDFDAKISIPKSVLSDLAWWINAIPRTNNSFKSFDFVMELYTDASNTGWGATTGNTECHGFWTEEQKNFHINYKELFAVKLALEKLVAHLRNCQILLRVDNTTAIAYINRMGGIRYESYNKLAKEIWQWAENRKIFLFASYIPSGENKEADRLSRLVNDDTEWELNNSIFANIVGIYGQPEIDLFASTNNAKCKNFLSWRPGPGVMGVDAFTYNWTNWFFYAFPPVSLILKTLVKIRQERSSGILVVPFWAGQPWFPLFKSLLCNEALVFGPDINMLLSPCRKKSHPRASHLKLMEEVAPSGIPSQTDGRKSIREAFVRKGVPMEAMGIILASLAPATIKQYEGAIKKWERFASQKELDFLNPDSAGLISFLSDSYEEGASYAEGLEIRIPDLIKTSGPGRFQPLLILPRFKDDPQLCVASVIERYVEMTKDFRSETDSLFLAIKKPHKDVGSQTTNRSISCRIGGTVKSEWNCVPKGRPLESAEPEEASAAEAPDEDAAKEEEQEDVPPRSGEREDDER</sequence>
<organism evidence="3 4">
    <name type="scientific">Trichomalopsis sarcophagae</name>
    <dbReference type="NCBI Taxonomy" id="543379"/>
    <lineage>
        <taxon>Eukaryota</taxon>
        <taxon>Metazoa</taxon>
        <taxon>Ecdysozoa</taxon>
        <taxon>Arthropoda</taxon>
        <taxon>Hexapoda</taxon>
        <taxon>Insecta</taxon>
        <taxon>Pterygota</taxon>
        <taxon>Neoptera</taxon>
        <taxon>Endopterygota</taxon>
        <taxon>Hymenoptera</taxon>
        <taxon>Apocrita</taxon>
        <taxon>Proctotrupomorpha</taxon>
        <taxon>Chalcidoidea</taxon>
        <taxon>Pteromalidae</taxon>
        <taxon>Pteromalinae</taxon>
        <taxon>Trichomalopsis</taxon>
    </lineage>
</organism>
<comment type="caution">
    <text evidence="3">The sequence shown here is derived from an EMBL/GenBank/DDBJ whole genome shotgun (WGS) entry which is preliminary data.</text>
</comment>
<feature type="compositionally biased region" description="Basic and acidic residues" evidence="1">
    <location>
        <begin position="94"/>
        <end position="105"/>
    </location>
</feature>
<accession>A0A232F707</accession>
<feature type="region of interest" description="Disordered" evidence="1">
    <location>
        <begin position="1170"/>
        <end position="1216"/>
    </location>
</feature>
<dbReference type="PANTHER" id="PTHR33050:SF7">
    <property type="entry name" value="RIBONUCLEASE H"/>
    <property type="match status" value="1"/>
</dbReference>
<dbReference type="SUPFAM" id="SSF56672">
    <property type="entry name" value="DNA/RNA polymerases"/>
    <property type="match status" value="1"/>
</dbReference>
<feature type="region of interest" description="Disordered" evidence="1">
    <location>
        <begin position="74"/>
        <end position="105"/>
    </location>
</feature>
<dbReference type="GO" id="GO:0003676">
    <property type="term" value="F:nucleic acid binding"/>
    <property type="evidence" value="ECO:0007669"/>
    <property type="project" value="InterPro"/>
</dbReference>